<accession>A0A1L8EUQ1</accession>
<evidence type="ECO:0000256" key="2">
    <source>
        <dbReference type="SAM" id="Phobius"/>
    </source>
</evidence>
<dbReference type="OMA" id="MEVNDSH"/>
<evidence type="ECO:0000313" key="4">
    <source>
        <dbReference type="Proteomes" id="UP000186698"/>
    </source>
</evidence>
<organism evidence="4 5">
    <name type="scientific">Xenopus laevis</name>
    <name type="common">African clawed frog</name>
    <dbReference type="NCBI Taxonomy" id="8355"/>
    <lineage>
        <taxon>Eukaryota</taxon>
        <taxon>Metazoa</taxon>
        <taxon>Chordata</taxon>
        <taxon>Craniata</taxon>
        <taxon>Vertebrata</taxon>
        <taxon>Euteleostomi</taxon>
        <taxon>Amphibia</taxon>
        <taxon>Batrachia</taxon>
        <taxon>Anura</taxon>
        <taxon>Pipoidea</taxon>
        <taxon>Pipidae</taxon>
        <taxon>Xenopodinae</taxon>
        <taxon>Xenopus</taxon>
        <taxon>Xenopus</taxon>
    </lineage>
</organism>
<feature type="signal peptide" evidence="3">
    <location>
        <begin position="1"/>
        <end position="20"/>
    </location>
</feature>
<evidence type="ECO:0000313" key="5">
    <source>
        <dbReference type="RefSeq" id="XP_018090894.1"/>
    </source>
</evidence>
<keyword evidence="3" id="KW-0732">Signal</keyword>
<dbReference type="KEGG" id="xla:108701148"/>
<keyword evidence="2" id="KW-0472">Membrane</keyword>
<gene>
    <name evidence="5 6" type="primary">XB22064859.L</name>
</gene>
<proteinExistence type="predicted"/>
<dbReference type="Bgee" id="108701148">
    <property type="expression patterns" value="Expressed in intestine and 8 other cell types or tissues"/>
</dbReference>
<dbReference type="OrthoDB" id="10505561at2759"/>
<feature type="transmembrane region" description="Helical" evidence="2">
    <location>
        <begin position="164"/>
        <end position="184"/>
    </location>
</feature>
<dbReference type="GeneID" id="108701148"/>
<evidence type="ECO:0000313" key="6">
    <source>
        <dbReference type="Xenbase" id="XB-GENE-22064861"/>
    </source>
</evidence>
<reference evidence="5" key="1">
    <citation type="submission" date="2025-08" db="UniProtKB">
        <authorList>
            <consortium name="RefSeq"/>
        </authorList>
    </citation>
    <scope>IDENTIFICATION</scope>
    <source>
        <strain evidence="5">J_2021</strain>
        <tissue evidence="5">Erythrocytes</tissue>
    </source>
</reference>
<dbReference type="AGR" id="Xenbase:XB-GENE-22064861"/>
<protein>
    <submittedName>
        <fullName evidence="5">Uncharacterized protein XB22064859.L</fullName>
    </submittedName>
</protein>
<feature type="chain" id="PRO_5043994239" evidence="3">
    <location>
        <begin position="21"/>
        <end position="205"/>
    </location>
</feature>
<evidence type="ECO:0000256" key="3">
    <source>
        <dbReference type="SAM" id="SignalP"/>
    </source>
</evidence>
<dbReference type="CTD" id="108701148"/>
<sequence length="205" mass="23243">MASFSILWIVIALRISHAYGGLVHCNCKLSSEQKGEDVTVTCNNIRDLEHIKVMECKESSTECDASLTRLEVTRSNKSLKNELGLLTFHHANRTSELRLYRRQNSGCYCMTVVAGNGYEKCNLQLEGKAQEQTPSEHTPESGTQTSYSNDSVKPPEMYQDSPRIWYLPLIIVAAATVIALYIYMKRRRTGQTHMNESMQTMLEKV</sequence>
<dbReference type="Xenbase" id="XB-GENE-22064861">
    <property type="gene designation" value="XB22064859.L"/>
</dbReference>
<name>A0A1L8EUQ1_XENLA</name>
<keyword evidence="4" id="KW-1185">Reference proteome</keyword>
<dbReference type="AlphaFoldDB" id="A0A1L8EUQ1"/>
<evidence type="ECO:0000256" key="1">
    <source>
        <dbReference type="SAM" id="MobiDB-lite"/>
    </source>
</evidence>
<dbReference type="Proteomes" id="UP000186698">
    <property type="component" value="Chromosome 9_10L"/>
</dbReference>
<keyword evidence="2" id="KW-0812">Transmembrane</keyword>
<keyword evidence="2" id="KW-1133">Transmembrane helix</keyword>
<dbReference type="RefSeq" id="XP_018090894.1">
    <property type="nucleotide sequence ID" value="XM_018235405.2"/>
</dbReference>
<feature type="region of interest" description="Disordered" evidence="1">
    <location>
        <begin position="129"/>
        <end position="155"/>
    </location>
</feature>
<dbReference type="PaxDb" id="8355-A0A1L8EUQ1"/>
<feature type="compositionally biased region" description="Polar residues" evidence="1">
    <location>
        <begin position="130"/>
        <end position="151"/>
    </location>
</feature>